<evidence type="ECO:0000256" key="2">
    <source>
        <dbReference type="ARBA" id="ARBA00022643"/>
    </source>
</evidence>
<dbReference type="InterPro" id="IPR020020">
    <property type="entry name" value="Luciferase-type_oxidoreductase"/>
</dbReference>
<dbReference type="Gene3D" id="3.20.20.30">
    <property type="entry name" value="Luciferase-like domain"/>
    <property type="match status" value="1"/>
</dbReference>
<dbReference type="Pfam" id="PF00296">
    <property type="entry name" value="Bac_luciferase"/>
    <property type="match status" value="1"/>
</dbReference>
<gene>
    <name evidence="6" type="ORF">HBH25_14685</name>
</gene>
<dbReference type="SUPFAM" id="SSF51679">
    <property type="entry name" value="Bacterial luciferase-like"/>
    <property type="match status" value="1"/>
</dbReference>
<name>A0ABX0YIC6_9PSED</name>
<accession>A0ABX0YIC6</accession>
<evidence type="ECO:0000256" key="1">
    <source>
        <dbReference type="ARBA" id="ARBA00022630"/>
    </source>
</evidence>
<dbReference type="EC" id="1.-.-.-" evidence="6"/>
<evidence type="ECO:0000259" key="5">
    <source>
        <dbReference type="Pfam" id="PF00296"/>
    </source>
</evidence>
<dbReference type="PANTHER" id="PTHR30011">
    <property type="entry name" value="ALKANESULFONATE MONOOXYGENASE-RELATED"/>
    <property type="match status" value="1"/>
</dbReference>
<dbReference type="Proteomes" id="UP000746535">
    <property type="component" value="Unassembled WGS sequence"/>
</dbReference>
<dbReference type="InterPro" id="IPR011251">
    <property type="entry name" value="Luciferase-like_dom"/>
</dbReference>
<keyword evidence="1" id="KW-0285">Flavoprotein</keyword>
<evidence type="ECO:0000256" key="3">
    <source>
        <dbReference type="ARBA" id="ARBA00023002"/>
    </source>
</evidence>
<keyword evidence="4" id="KW-0503">Monooxygenase</keyword>
<dbReference type="PANTHER" id="PTHR30011:SF16">
    <property type="entry name" value="C2H2 FINGER DOMAIN TRANSCRIPTION FACTOR (EUROFUNG)-RELATED"/>
    <property type="match status" value="1"/>
</dbReference>
<proteinExistence type="predicted"/>
<comment type="caution">
    <text evidence="6">The sequence shown here is derived from an EMBL/GenBank/DDBJ whole genome shotgun (WGS) entry which is preliminary data.</text>
</comment>
<sequence length="317" mass="34973">MPQDLLNHRAFARVFAPGKLTFGFIAPLEAYPDTPGPTLRDHERLARRVDQAGFSALWLRDVPFYDPSFGDVGQVLDPMVYAGFLAAATEHIAIGTAGLVLPLRDPLIIAKQAASVDQLLGGRFLLGLASGDRPAEYPAFGADFHNRAERFREAFQVIRHTLGTAWPTLPTTYYGQLTGQLDLVPKPAAQRLPQLAIGFAGQSLEWLHTQADAVISHLAEPADTARLVSQWHALGEGEPYRPFGYGTFFDLDKNPDLPLQRGRVLRAGRKALIELWQRQQDQGVAHVALNFKPLSRPAEAVIDELAEYVLPCFPSHL</sequence>
<dbReference type="EMBL" id="JAAVJI010000008">
    <property type="protein sequence ID" value="NJP02094.1"/>
    <property type="molecule type" value="Genomic_DNA"/>
</dbReference>
<evidence type="ECO:0000313" key="6">
    <source>
        <dbReference type="EMBL" id="NJP02094.1"/>
    </source>
</evidence>
<keyword evidence="7" id="KW-1185">Reference proteome</keyword>
<evidence type="ECO:0000313" key="7">
    <source>
        <dbReference type="Proteomes" id="UP000746535"/>
    </source>
</evidence>
<protein>
    <submittedName>
        <fullName evidence="6">TIGR03571 family LLM class oxidoreductase</fullName>
        <ecNumber evidence="6">1.-.-.-</ecNumber>
    </submittedName>
</protein>
<evidence type="ECO:0000256" key="4">
    <source>
        <dbReference type="ARBA" id="ARBA00023033"/>
    </source>
</evidence>
<dbReference type="NCBIfam" id="TIGR03571">
    <property type="entry name" value="lucif_BA3436"/>
    <property type="match status" value="1"/>
</dbReference>
<organism evidence="6 7">
    <name type="scientific">Pseudomonas quercus</name>
    <dbReference type="NCBI Taxonomy" id="2722792"/>
    <lineage>
        <taxon>Bacteria</taxon>
        <taxon>Pseudomonadati</taxon>
        <taxon>Pseudomonadota</taxon>
        <taxon>Gammaproteobacteria</taxon>
        <taxon>Pseudomonadales</taxon>
        <taxon>Pseudomonadaceae</taxon>
        <taxon>Pseudomonas</taxon>
    </lineage>
</organism>
<feature type="domain" description="Luciferase-like" evidence="5">
    <location>
        <begin position="24"/>
        <end position="233"/>
    </location>
</feature>
<dbReference type="GO" id="GO:0016491">
    <property type="term" value="F:oxidoreductase activity"/>
    <property type="evidence" value="ECO:0007669"/>
    <property type="project" value="UniProtKB-KW"/>
</dbReference>
<reference evidence="6 7" key="1">
    <citation type="submission" date="2020-03" db="EMBL/GenBank/DDBJ databases">
        <authorList>
            <person name="Wang L."/>
            <person name="He N."/>
            <person name="Li Y."/>
            <person name="Fang Y."/>
            <person name="Zhang F."/>
        </authorList>
    </citation>
    <scope>NUCLEOTIDE SEQUENCE [LARGE SCALE GENOMIC DNA]</scope>
    <source>
        <strain evidence="7">hsmgli-8</strain>
    </source>
</reference>
<dbReference type="InterPro" id="IPR051260">
    <property type="entry name" value="Diverse_substr_monoxygenases"/>
</dbReference>
<dbReference type="InterPro" id="IPR036661">
    <property type="entry name" value="Luciferase-like_sf"/>
</dbReference>
<keyword evidence="2" id="KW-0288">FMN</keyword>
<keyword evidence="3 6" id="KW-0560">Oxidoreductase</keyword>